<comment type="caution">
    <text evidence="1">The sequence shown here is derived from an EMBL/GenBank/DDBJ whole genome shotgun (WGS) entry which is preliminary data.</text>
</comment>
<proteinExistence type="predicted"/>
<keyword evidence="2" id="KW-1185">Reference proteome</keyword>
<dbReference type="Proteomes" id="UP001239994">
    <property type="component" value="Unassembled WGS sequence"/>
</dbReference>
<dbReference type="EMBL" id="JAROKS010000008">
    <property type="protein sequence ID" value="KAK1801977.1"/>
    <property type="molecule type" value="Genomic_DNA"/>
</dbReference>
<evidence type="ECO:0000313" key="1">
    <source>
        <dbReference type="EMBL" id="KAK1801977.1"/>
    </source>
</evidence>
<dbReference type="AlphaFoldDB" id="A0AAD9E4H9"/>
<name>A0AAD9E4H9_9TELE</name>
<accession>A0AAD9E4H9</accession>
<reference evidence="1" key="1">
    <citation type="submission" date="2023-03" db="EMBL/GenBank/DDBJ databases">
        <title>Electrophorus voltai genome.</title>
        <authorList>
            <person name="Bian C."/>
        </authorList>
    </citation>
    <scope>NUCLEOTIDE SEQUENCE</scope>
    <source>
        <strain evidence="1">CB-2022</strain>
        <tissue evidence="1">Muscle</tissue>
    </source>
</reference>
<evidence type="ECO:0000313" key="2">
    <source>
        <dbReference type="Proteomes" id="UP001239994"/>
    </source>
</evidence>
<sequence length="142" mass="16394">MTHPVFESQRLSLDLTSQCDKRAPWLESRTVETDRRQERRDVVIHAAQHSCCVPPTPAGVRPDTCTHVWYSSRWVEVGGACSPHSLGIKGNHRQINITHRAKQREYHQDQERDVDVTTHRTELEVSDMVPQTNQGLEKYQQV</sequence>
<organism evidence="1 2">
    <name type="scientific">Electrophorus voltai</name>
    <dbReference type="NCBI Taxonomy" id="2609070"/>
    <lineage>
        <taxon>Eukaryota</taxon>
        <taxon>Metazoa</taxon>
        <taxon>Chordata</taxon>
        <taxon>Craniata</taxon>
        <taxon>Vertebrata</taxon>
        <taxon>Euteleostomi</taxon>
        <taxon>Actinopterygii</taxon>
        <taxon>Neopterygii</taxon>
        <taxon>Teleostei</taxon>
        <taxon>Ostariophysi</taxon>
        <taxon>Gymnotiformes</taxon>
        <taxon>Gymnotoidei</taxon>
        <taxon>Gymnotidae</taxon>
        <taxon>Electrophorus</taxon>
    </lineage>
</organism>
<protein>
    <submittedName>
        <fullName evidence="1">Uncharacterized protein</fullName>
    </submittedName>
</protein>
<gene>
    <name evidence="1" type="ORF">P4O66_022212</name>
</gene>